<feature type="transmembrane region" description="Helical" evidence="7">
    <location>
        <begin position="305"/>
        <end position="328"/>
    </location>
</feature>
<keyword evidence="10" id="KW-1185">Reference proteome</keyword>
<feature type="transmembrane region" description="Helical" evidence="7">
    <location>
        <begin position="164"/>
        <end position="185"/>
    </location>
</feature>
<dbReference type="RefSeq" id="WP_117321556.1">
    <property type="nucleotide sequence ID" value="NZ_QVTD01000003.1"/>
</dbReference>
<keyword evidence="5 7" id="KW-1133">Transmembrane helix</keyword>
<accession>A0A372LGF4</accession>
<comment type="caution">
    <text evidence="9">The sequence shown here is derived from an EMBL/GenBank/DDBJ whole genome shotgun (WGS) entry which is preliminary data.</text>
</comment>
<gene>
    <name evidence="9" type="ORF">D0466_05675</name>
</gene>
<dbReference type="InterPro" id="IPR005829">
    <property type="entry name" value="Sugar_transporter_CS"/>
</dbReference>
<feature type="transmembrane region" description="Helical" evidence="7">
    <location>
        <begin position="371"/>
        <end position="393"/>
    </location>
</feature>
<name>A0A372LGF4_9BACI</name>
<feature type="transmembrane region" description="Helical" evidence="7">
    <location>
        <begin position="43"/>
        <end position="65"/>
    </location>
</feature>
<feature type="transmembrane region" description="Helical" evidence="7">
    <location>
        <begin position="280"/>
        <end position="299"/>
    </location>
</feature>
<dbReference type="InterPro" id="IPR036259">
    <property type="entry name" value="MFS_trans_sf"/>
</dbReference>
<dbReference type="GO" id="GO:0005886">
    <property type="term" value="C:plasma membrane"/>
    <property type="evidence" value="ECO:0007669"/>
    <property type="project" value="UniProtKB-SubCell"/>
</dbReference>
<proteinExistence type="predicted"/>
<dbReference type="Pfam" id="PF07690">
    <property type="entry name" value="MFS_1"/>
    <property type="match status" value="1"/>
</dbReference>
<keyword evidence="2" id="KW-0813">Transport</keyword>
<feature type="transmembrane region" description="Helical" evidence="7">
    <location>
        <begin position="213"/>
        <end position="231"/>
    </location>
</feature>
<dbReference type="SUPFAM" id="SSF103473">
    <property type="entry name" value="MFS general substrate transporter"/>
    <property type="match status" value="1"/>
</dbReference>
<dbReference type="PANTHER" id="PTHR43414">
    <property type="entry name" value="MULTIDRUG RESISTANCE PROTEIN MDTG"/>
    <property type="match status" value="1"/>
</dbReference>
<feature type="transmembrane region" description="Helical" evidence="7">
    <location>
        <begin position="340"/>
        <end position="365"/>
    </location>
</feature>
<feature type="transmembrane region" description="Helical" evidence="7">
    <location>
        <begin position="12"/>
        <end position="37"/>
    </location>
</feature>
<dbReference type="CDD" id="cd17329">
    <property type="entry name" value="MFS_MdtH_MDR_like"/>
    <property type="match status" value="1"/>
</dbReference>
<feature type="transmembrane region" description="Helical" evidence="7">
    <location>
        <begin position="251"/>
        <end position="268"/>
    </location>
</feature>
<dbReference type="PROSITE" id="PS50850">
    <property type="entry name" value="MFS"/>
    <property type="match status" value="1"/>
</dbReference>
<dbReference type="Proteomes" id="UP000262939">
    <property type="component" value="Unassembled WGS sequence"/>
</dbReference>
<evidence type="ECO:0000313" key="9">
    <source>
        <dbReference type="EMBL" id="RFU65381.1"/>
    </source>
</evidence>
<evidence type="ECO:0000256" key="4">
    <source>
        <dbReference type="ARBA" id="ARBA00022692"/>
    </source>
</evidence>
<evidence type="ECO:0000256" key="7">
    <source>
        <dbReference type="SAM" id="Phobius"/>
    </source>
</evidence>
<dbReference type="PANTHER" id="PTHR43414:SF1">
    <property type="entry name" value="PEPTIDE PERMEASE"/>
    <property type="match status" value="1"/>
</dbReference>
<dbReference type="Gene3D" id="1.20.1250.20">
    <property type="entry name" value="MFS general substrate transporter like domains"/>
    <property type="match status" value="1"/>
</dbReference>
<dbReference type="AlphaFoldDB" id="A0A372LGF4"/>
<evidence type="ECO:0000256" key="5">
    <source>
        <dbReference type="ARBA" id="ARBA00022989"/>
    </source>
</evidence>
<sequence length="411" mass="44281">MRKILTDVGPIGWNIIIGTMFGRMATSMSMPFLAIYLTKFMNVTPAMTGAIVAVSSLVGVLASFLGGYLSDRFGRKRVLILSIFAWAFVFAGFGFSKTVAAFFIMNSLNGLCRALFEPASRALLSDITDPKNRLLIFNLRYFAINVGVTFGPLLGLKLGSADSMATFFAAGFIYALYGVTLVLALKSYQEKAAAASNAITFTEAAGVIKQDKIFTMALLGLILAIIGFSQFNSTLPQYFSSSDAFEDGVAMFTYLLTLNAIIVVILQYPIVTLSKRLPSVLSIGAGNLIISLSLLGFAFAKSIPVLIAVILCFTIGEILMFSMTDIFIDDLADPDMKGTYFGAMGFSNLGNVIGPWFGGALLGHFGAGQPLYLFGGLGVTAIVGVPLFLIVYIQLKKRKTSEFSHHIEVPR</sequence>
<dbReference type="InterPro" id="IPR020846">
    <property type="entry name" value="MFS_dom"/>
</dbReference>
<keyword evidence="6 7" id="KW-0472">Membrane</keyword>
<evidence type="ECO:0000256" key="3">
    <source>
        <dbReference type="ARBA" id="ARBA00022475"/>
    </source>
</evidence>
<dbReference type="InterPro" id="IPR011701">
    <property type="entry name" value="MFS"/>
</dbReference>
<evidence type="ECO:0000313" key="10">
    <source>
        <dbReference type="Proteomes" id="UP000262939"/>
    </source>
</evidence>
<dbReference type="OrthoDB" id="8952229at2"/>
<keyword evidence="4 7" id="KW-0812">Transmembrane</keyword>
<organism evidence="9 10">
    <name type="scientific">Peribacillus glennii</name>
    <dbReference type="NCBI Taxonomy" id="2303991"/>
    <lineage>
        <taxon>Bacteria</taxon>
        <taxon>Bacillati</taxon>
        <taxon>Bacillota</taxon>
        <taxon>Bacilli</taxon>
        <taxon>Bacillales</taxon>
        <taxon>Bacillaceae</taxon>
        <taxon>Peribacillus</taxon>
    </lineage>
</organism>
<comment type="subcellular location">
    <subcellularLocation>
        <location evidence="1">Cell membrane</location>
        <topology evidence="1">Multi-pass membrane protein</topology>
    </subcellularLocation>
</comment>
<keyword evidence="3" id="KW-1003">Cell membrane</keyword>
<evidence type="ECO:0000256" key="6">
    <source>
        <dbReference type="ARBA" id="ARBA00023136"/>
    </source>
</evidence>
<evidence type="ECO:0000256" key="1">
    <source>
        <dbReference type="ARBA" id="ARBA00004651"/>
    </source>
</evidence>
<dbReference type="GO" id="GO:0022857">
    <property type="term" value="F:transmembrane transporter activity"/>
    <property type="evidence" value="ECO:0007669"/>
    <property type="project" value="InterPro"/>
</dbReference>
<feature type="domain" description="Major facilitator superfamily (MFS) profile" evidence="8">
    <location>
        <begin position="11"/>
        <end position="396"/>
    </location>
</feature>
<dbReference type="EMBL" id="QVTD01000003">
    <property type="protein sequence ID" value="RFU65381.1"/>
    <property type="molecule type" value="Genomic_DNA"/>
</dbReference>
<feature type="transmembrane region" description="Helical" evidence="7">
    <location>
        <begin position="137"/>
        <end position="158"/>
    </location>
</feature>
<dbReference type="PROSITE" id="PS00216">
    <property type="entry name" value="SUGAR_TRANSPORT_1"/>
    <property type="match status" value="1"/>
</dbReference>
<evidence type="ECO:0000256" key="2">
    <source>
        <dbReference type="ARBA" id="ARBA00022448"/>
    </source>
</evidence>
<protein>
    <submittedName>
        <fullName evidence="9">MFS transporter</fullName>
    </submittedName>
</protein>
<reference evidence="9 10" key="1">
    <citation type="submission" date="2018-08" db="EMBL/GenBank/DDBJ databases">
        <title>Bacillus chawlae sp. nov., Bacillus glennii sp. nov., and Bacillus saganii sp. nov. Isolated from the Vehicle Assembly Building at Kennedy Space Center where the Viking Spacecraft were Assembled.</title>
        <authorList>
            <person name="Seuylemezian A."/>
            <person name="Vaishampayan P."/>
        </authorList>
    </citation>
    <scope>NUCLEOTIDE SEQUENCE [LARGE SCALE GENOMIC DNA]</scope>
    <source>
        <strain evidence="9 10">V44-8</strain>
    </source>
</reference>
<evidence type="ECO:0000259" key="8">
    <source>
        <dbReference type="PROSITE" id="PS50850"/>
    </source>
</evidence>